<dbReference type="Pfam" id="PF00255">
    <property type="entry name" value="GSHPx"/>
    <property type="match status" value="1"/>
</dbReference>
<reference evidence="6 7" key="1">
    <citation type="submission" date="2019-11" db="EMBL/GenBank/DDBJ databases">
        <title>Agromyces kandeliae sp. nov., isolated from mangrove soil.</title>
        <authorList>
            <person name="Wang R."/>
        </authorList>
    </citation>
    <scope>NUCLEOTIDE SEQUENCE [LARGE SCALE GENOMIC DNA]</scope>
    <source>
        <strain evidence="6 7">Q22</strain>
    </source>
</reference>
<dbReference type="PANTHER" id="PTHR11592:SF40">
    <property type="entry name" value="THIOREDOXIN_GLUTATHIONE PEROXIDASE BTUE"/>
    <property type="match status" value="1"/>
</dbReference>
<proteinExistence type="inferred from homology"/>
<dbReference type="RefSeq" id="WP_154346138.1">
    <property type="nucleotide sequence ID" value="NZ_WKJD01000012.1"/>
</dbReference>
<dbReference type="GO" id="GO:0004601">
    <property type="term" value="F:peroxidase activity"/>
    <property type="evidence" value="ECO:0007669"/>
    <property type="project" value="UniProtKB-KW"/>
</dbReference>
<dbReference type="PROSITE" id="PS00763">
    <property type="entry name" value="GLUTATHIONE_PEROXID_2"/>
    <property type="match status" value="1"/>
</dbReference>
<dbReference type="SUPFAM" id="SSF52833">
    <property type="entry name" value="Thioredoxin-like"/>
    <property type="match status" value="1"/>
</dbReference>
<comment type="caution">
    <text evidence="6">The sequence shown here is derived from an EMBL/GenBank/DDBJ whole genome shotgun (WGS) entry which is preliminary data.</text>
</comment>
<keyword evidence="3 5" id="KW-0560">Oxidoreductase</keyword>
<feature type="active site" evidence="4">
    <location>
        <position position="36"/>
    </location>
</feature>
<comment type="similarity">
    <text evidence="1 5">Belongs to the glutathione peroxidase family.</text>
</comment>
<dbReference type="InterPro" id="IPR000889">
    <property type="entry name" value="Glutathione_peroxidase"/>
</dbReference>
<dbReference type="PRINTS" id="PR01011">
    <property type="entry name" value="GLUTPROXDASE"/>
</dbReference>
<evidence type="ECO:0000256" key="2">
    <source>
        <dbReference type="ARBA" id="ARBA00022559"/>
    </source>
</evidence>
<evidence type="ECO:0000256" key="3">
    <source>
        <dbReference type="ARBA" id="ARBA00023002"/>
    </source>
</evidence>
<keyword evidence="7" id="KW-1185">Reference proteome</keyword>
<dbReference type="AlphaFoldDB" id="A0A6L5R1D8"/>
<evidence type="ECO:0000256" key="4">
    <source>
        <dbReference type="PIRSR" id="PIRSR000303-1"/>
    </source>
</evidence>
<dbReference type="Proteomes" id="UP000476511">
    <property type="component" value="Unassembled WGS sequence"/>
</dbReference>
<dbReference type="GO" id="GO:0034599">
    <property type="term" value="P:cellular response to oxidative stress"/>
    <property type="evidence" value="ECO:0007669"/>
    <property type="project" value="TreeGrafter"/>
</dbReference>
<evidence type="ECO:0000313" key="7">
    <source>
        <dbReference type="Proteomes" id="UP000476511"/>
    </source>
</evidence>
<sequence length="179" mass="19789">MTELETIPFRTMSGETRTLGDWAGQVRLVVNVASRCGLAPQYEQLEELQRTYADRGFTVLGFPSNQFLQELSSNDAISEYCRSTWGITFPILDRVRVNGRSEHPLYTELKQTADASGRAGRVVWNFEKFLVLPDGEVRRFRPTTVPDDPAIIAAIEAALPDGASRGRGPNAEAGRTAAD</sequence>
<dbReference type="Gene3D" id="3.40.30.10">
    <property type="entry name" value="Glutaredoxin"/>
    <property type="match status" value="1"/>
</dbReference>
<dbReference type="PIRSF" id="PIRSF000303">
    <property type="entry name" value="Glutathion_perox"/>
    <property type="match status" value="1"/>
</dbReference>
<accession>A0A6L5R1D8</accession>
<protein>
    <recommendedName>
        <fullName evidence="5">Glutathione peroxidase</fullName>
    </recommendedName>
</protein>
<gene>
    <name evidence="6" type="ORF">GJR97_09075</name>
</gene>
<dbReference type="PROSITE" id="PS51355">
    <property type="entry name" value="GLUTATHIONE_PEROXID_3"/>
    <property type="match status" value="1"/>
</dbReference>
<evidence type="ECO:0000256" key="5">
    <source>
        <dbReference type="RuleBase" id="RU000499"/>
    </source>
</evidence>
<dbReference type="EMBL" id="WKJD01000012">
    <property type="protein sequence ID" value="MRX43876.1"/>
    <property type="molecule type" value="Genomic_DNA"/>
</dbReference>
<dbReference type="InterPro" id="IPR029760">
    <property type="entry name" value="GPX_CS"/>
</dbReference>
<keyword evidence="2 5" id="KW-0575">Peroxidase</keyword>
<dbReference type="PANTHER" id="PTHR11592">
    <property type="entry name" value="GLUTATHIONE PEROXIDASE"/>
    <property type="match status" value="1"/>
</dbReference>
<evidence type="ECO:0000256" key="1">
    <source>
        <dbReference type="ARBA" id="ARBA00006926"/>
    </source>
</evidence>
<dbReference type="InterPro" id="IPR036249">
    <property type="entry name" value="Thioredoxin-like_sf"/>
</dbReference>
<organism evidence="6 7">
    <name type="scientific">Agromyces kandeliae</name>
    <dbReference type="NCBI Taxonomy" id="2666141"/>
    <lineage>
        <taxon>Bacteria</taxon>
        <taxon>Bacillati</taxon>
        <taxon>Actinomycetota</taxon>
        <taxon>Actinomycetes</taxon>
        <taxon>Micrococcales</taxon>
        <taxon>Microbacteriaceae</taxon>
        <taxon>Agromyces</taxon>
    </lineage>
</organism>
<name>A0A6L5R1D8_9MICO</name>
<evidence type="ECO:0000313" key="6">
    <source>
        <dbReference type="EMBL" id="MRX43876.1"/>
    </source>
</evidence>
<dbReference type="CDD" id="cd00340">
    <property type="entry name" value="GSH_Peroxidase"/>
    <property type="match status" value="1"/>
</dbReference>